<name>A0ACB0F8Z5_RANTA</name>
<dbReference type="Proteomes" id="UP001162501">
    <property type="component" value="Chromosome 4"/>
</dbReference>
<organism evidence="1 2">
    <name type="scientific">Rangifer tarandus platyrhynchus</name>
    <name type="common">Svalbard reindeer</name>
    <dbReference type="NCBI Taxonomy" id="3082113"/>
    <lineage>
        <taxon>Eukaryota</taxon>
        <taxon>Metazoa</taxon>
        <taxon>Chordata</taxon>
        <taxon>Craniata</taxon>
        <taxon>Vertebrata</taxon>
        <taxon>Euteleostomi</taxon>
        <taxon>Mammalia</taxon>
        <taxon>Eutheria</taxon>
        <taxon>Laurasiatheria</taxon>
        <taxon>Artiodactyla</taxon>
        <taxon>Ruminantia</taxon>
        <taxon>Pecora</taxon>
        <taxon>Cervidae</taxon>
        <taxon>Odocoileinae</taxon>
        <taxon>Rangifer</taxon>
    </lineage>
</organism>
<evidence type="ECO:0000313" key="2">
    <source>
        <dbReference type="Proteomes" id="UP001162501"/>
    </source>
</evidence>
<sequence length="446" mass="51008">MKSRIPVVLLACGSFNPITNMHLRLFEVARDHLHQTGQYQVIGGIISPVNDNYGKKDLVPARHRVAMARLALQTSDWIRVDSWESEQAQWMETIKVLRHHHSELLRSLPQMEDPDQGSASSPTSTAVPELKLLCGADILKTFQTPNLWKDTHIQEIVEKFGLVCVTRAGHDPKGYVLDSPILHRYQDKIHLAREPVQNEISATYVRWALSRGQSVKYLLPDAVISYIREHDLYLRDASPERNEGLPTQGGDRYDGSSRRLCARLQSNCRRPQEPPEAGDAHFRAAHHPDRTACPDLLRPVRSPSGPSRPSEMPVDFTGYWKMLTNENFEEYLRALDVNVALRKIANLLKPDKEIVQEGDHMIIRTLSTFRNYIMDFQVGKEFEEDLTGIDDRKCMTTVSWDGDKLECVQKGEKEGRGWTQWIEGDELHLEMRVEGVVCKQVFKKVN</sequence>
<proteinExistence type="predicted"/>
<evidence type="ECO:0000313" key="1">
    <source>
        <dbReference type="EMBL" id="CAI9709553.1"/>
    </source>
</evidence>
<dbReference type="EMBL" id="OX596088">
    <property type="protein sequence ID" value="CAI9709553.1"/>
    <property type="molecule type" value="Genomic_DNA"/>
</dbReference>
<gene>
    <name evidence="1" type="ORF">MRATA1EN3_LOCUS20766</name>
</gene>
<protein>
    <submittedName>
        <fullName evidence="1">Uncharacterized protein</fullName>
    </submittedName>
</protein>
<accession>A0ACB0F8Z5</accession>
<reference evidence="1" key="1">
    <citation type="submission" date="2023-05" db="EMBL/GenBank/DDBJ databases">
        <authorList>
            <consortium name="ELIXIR-Norway"/>
        </authorList>
    </citation>
    <scope>NUCLEOTIDE SEQUENCE</scope>
</reference>